<protein>
    <submittedName>
        <fullName evidence="2">Uncharacterized protein</fullName>
    </submittedName>
</protein>
<feature type="region of interest" description="Disordered" evidence="1">
    <location>
        <begin position="20"/>
        <end position="42"/>
    </location>
</feature>
<organism evidence="2 3">
    <name type="scientific">Trifolium medium</name>
    <dbReference type="NCBI Taxonomy" id="97028"/>
    <lineage>
        <taxon>Eukaryota</taxon>
        <taxon>Viridiplantae</taxon>
        <taxon>Streptophyta</taxon>
        <taxon>Embryophyta</taxon>
        <taxon>Tracheophyta</taxon>
        <taxon>Spermatophyta</taxon>
        <taxon>Magnoliopsida</taxon>
        <taxon>eudicotyledons</taxon>
        <taxon>Gunneridae</taxon>
        <taxon>Pentapetalae</taxon>
        <taxon>rosids</taxon>
        <taxon>fabids</taxon>
        <taxon>Fabales</taxon>
        <taxon>Fabaceae</taxon>
        <taxon>Papilionoideae</taxon>
        <taxon>50 kb inversion clade</taxon>
        <taxon>NPAAA clade</taxon>
        <taxon>Hologalegina</taxon>
        <taxon>IRL clade</taxon>
        <taxon>Trifolieae</taxon>
        <taxon>Trifolium</taxon>
    </lineage>
</organism>
<proteinExistence type="predicted"/>
<evidence type="ECO:0000313" key="3">
    <source>
        <dbReference type="Proteomes" id="UP000265520"/>
    </source>
</evidence>
<comment type="caution">
    <text evidence="2">The sequence shown here is derived from an EMBL/GenBank/DDBJ whole genome shotgun (WGS) entry which is preliminary data.</text>
</comment>
<dbReference type="EMBL" id="LXQA010617130">
    <property type="protein sequence ID" value="MCI62336.1"/>
    <property type="molecule type" value="Genomic_DNA"/>
</dbReference>
<accession>A0A392TQE6</accession>
<sequence length="42" mass="4682">RPRKKEARPCFSCSLDSKKAGGLGRCQPPPQRPPGPPRHFQL</sequence>
<name>A0A392TQE6_9FABA</name>
<evidence type="ECO:0000256" key="1">
    <source>
        <dbReference type="SAM" id="MobiDB-lite"/>
    </source>
</evidence>
<feature type="compositionally biased region" description="Pro residues" evidence="1">
    <location>
        <begin position="27"/>
        <end position="42"/>
    </location>
</feature>
<reference evidence="2 3" key="1">
    <citation type="journal article" date="2018" name="Front. Plant Sci.">
        <title>Red Clover (Trifolium pratense) and Zigzag Clover (T. medium) - A Picture of Genomic Similarities and Differences.</title>
        <authorList>
            <person name="Dluhosova J."/>
            <person name="Istvanek J."/>
            <person name="Nedelnik J."/>
            <person name="Repkova J."/>
        </authorList>
    </citation>
    <scope>NUCLEOTIDE SEQUENCE [LARGE SCALE GENOMIC DNA]</scope>
    <source>
        <strain evidence="3">cv. 10/8</strain>
        <tissue evidence="2">Leaf</tissue>
    </source>
</reference>
<evidence type="ECO:0000313" key="2">
    <source>
        <dbReference type="EMBL" id="MCI62336.1"/>
    </source>
</evidence>
<dbReference type="AlphaFoldDB" id="A0A392TQE6"/>
<keyword evidence="3" id="KW-1185">Reference proteome</keyword>
<feature type="non-terminal residue" evidence="2">
    <location>
        <position position="1"/>
    </location>
</feature>
<dbReference type="Proteomes" id="UP000265520">
    <property type="component" value="Unassembled WGS sequence"/>
</dbReference>